<dbReference type="GO" id="GO:0003676">
    <property type="term" value="F:nucleic acid binding"/>
    <property type="evidence" value="ECO:0007669"/>
    <property type="project" value="InterPro"/>
</dbReference>
<name>A0A166V3U3_9HYPO</name>
<evidence type="ECO:0000256" key="1">
    <source>
        <dbReference type="SAM" id="MobiDB-lite"/>
    </source>
</evidence>
<reference evidence="2 3" key="1">
    <citation type="journal article" date="2016" name="Genome Biol. Evol.">
        <title>Divergent and convergent evolution of fungal pathogenicity.</title>
        <authorList>
            <person name="Shang Y."/>
            <person name="Xiao G."/>
            <person name="Zheng P."/>
            <person name="Cen K."/>
            <person name="Zhan S."/>
            <person name="Wang C."/>
        </authorList>
    </citation>
    <scope>NUCLEOTIDE SEQUENCE [LARGE SCALE GENOMIC DNA]</scope>
    <source>
        <strain evidence="2 3">RCEF 2490</strain>
    </source>
</reference>
<proteinExistence type="predicted"/>
<organism evidence="2 3">
    <name type="scientific">Moelleriella libera RCEF 2490</name>
    <dbReference type="NCBI Taxonomy" id="1081109"/>
    <lineage>
        <taxon>Eukaryota</taxon>
        <taxon>Fungi</taxon>
        <taxon>Dikarya</taxon>
        <taxon>Ascomycota</taxon>
        <taxon>Pezizomycotina</taxon>
        <taxon>Sordariomycetes</taxon>
        <taxon>Hypocreomycetidae</taxon>
        <taxon>Hypocreales</taxon>
        <taxon>Clavicipitaceae</taxon>
        <taxon>Moelleriella</taxon>
    </lineage>
</organism>
<feature type="compositionally biased region" description="Polar residues" evidence="1">
    <location>
        <begin position="74"/>
        <end position="84"/>
    </location>
</feature>
<sequence length="274" mass="28687">MESTVPMSAVIADGSSYYDNKRPAATDTCSLGAIGSSLKELSLSSKDPNSSLDGRASQFPRPGLGFSKEGGSDGSQRCDSSSEMGTKAASLDGKSITSGATFALDEKESLRPDDSASVQAAIEDDDSLSIRGSLFAGSRMNSDTALRAKSAQPGDVAERRSAHMAITISPPGLLTPPSANSERGPAPCPAIPINADGTSDALNVIYRQAPDERLLDALASPKDRLFLLRLEKMVIDFVQDSKYVLSAVQRLKETPTDICPQGAVHGPASVKLVL</sequence>
<feature type="region of interest" description="Disordered" evidence="1">
    <location>
        <begin position="42"/>
        <end position="92"/>
    </location>
</feature>
<keyword evidence="3" id="KW-1185">Reference proteome</keyword>
<evidence type="ECO:0000313" key="2">
    <source>
        <dbReference type="EMBL" id="OAA33241.1"/>
    </source>
</evidence>
<dbReference type="STRING" id="1081109.A0A166V3U3"/>
<gene>
    <name evidence="2" type="ORF">AAL_00706</name>
</gene>
<dbReference type="OrthoDB" id="278430at2759"/>
<dbReference type="EMBL" id="AZGY01000001">
    <property type="protein sequence ID" value="OAA33241.1"/>
    <property type="molecule type" value="Genomic_DNA"/>
</dbReference>
<dbReference type="AlphaFoldDB" id="A0A166V3U3"/>
<dbReference type="InterPro" id="IPR036867">
    <property type="entry name" value="R3H_dom_sf"/>
</dbReference>
<dbReference type="SUPFAM" id="SSF82708">
    <property type="entry name" value="R3H domain"/>
    <property type="match status" value="1"/>
</dbReference>
<comment type="caution">
    <text evidence="2">The sequence shown here is derived from an EMBL/GenBank/DDBJ whole genome shotgun (WGS) entry which is preliminary data.</text>
</comment>
<dbReference type="Gene3D" id="3.30.1370.50">
    <property type="entry name" value="R3H-like domain"/>
    <property type="match status" value="1"/>
</dbReference>
<feature type="region of interest" description="Disordered" evidence="1">
    <location>
        <begin position="167"/>
        <end position="186"/>
    </location>
</feature>
<dbReference type="Proteomes" id="UP000078544">
    <property type="component" value="Unassembled WGS sequence"/>
</dbReference>
<accession>A0A166V3U3</accession>
<protein>
    <submittedName>
        <fullName evidence="2">R3H domain-containing protein</fullName>
    </submittedName>
</protein>
<evidence type="ECO:0000313" key="3">
    <source>
        <dbReference type="Proteomes" id="UP000078544"/>
    </source>
</evidence>